<evidence type="ECO:0000313" key="2">
    <source>
        <dbReference type="EMBL" id="AGH95401.1"/>
    </source>
</evidence>
<dbReference type="PROSITE" id="PS51257">
    <property type="entry name" value="PROKAR_LIPOPROTEIN"/>
    <property type="match status" value="1"/>
</dbReference>
<gene>
    <name evidence="2" type="ORF">A11Q_1185</name>
</gene>
<dbReference type="KEGG" id="bex:A11Q_1185"/>
<reference evidence="2 3" key="1">
    <citation type="journal article" date="2013" name="ISME J.">
        <title>By their genes ye shall know them: genomic signatures of predatory bacteria.</title>
        <authorList>
            <person name="Pasternak Z."/>
            <person name="Pietrokovski S."/>
            <person name="Rotem O."/>
            <person name="Gophna U."/>
            <person name="Lurie-Weinberger M.N."/>
            <person name="Jurkevitch E."/>
        </authorList>
    </citation>
    <scope>NUCLEOTIDE SEQUENCE [LARGE SCALE GENOMIC DNA]</scope>
    <source>
        <strain evidence="2 3">JSS</strain>
    </source>
</reference>
<sequence length="640" mass="70810">MGKSLKKNSNLAFKSLLLIGLFFVLACERKADTDFVKIQLQLPAKVMSSQMGESFNSMLDPFASQSIVPLLDSKSINSKNIFNSVVPSLATNAQNPMNCILVVVSGPETEPDFSKNHCVKKTNPAVSSKNDISSPRLEFGPYVGLVDAFNYNNTIEMELKPGEGRVFTLLGFHAKESCSEIYSALRDKSKLSKAYRIGASTPQKLVGGSVIEVPIRLLSEVNSSDYFSDCTIPDPETIYPLYTRAEVTTTDYRKKIRSFSTNPYTNFMCEALEINLKTNDPYTQRLVSGTVAQDTYFQIKLAYADLTTYESERDCVNNVDANSKLKFVRNQISQRVWFRQQRYTNATLALEVKREDGSTIFTDTLGQENRTTSVFFDTILPTQLELDKCYMVTSWLRDFNGNVITSPNDFYLDNDTIPTVASAQIFSSLGDCEDGININPQLTFPYGLNSLSYWVKAGPQYSKFDYSLTLTSMTAVNVEPLFNTVGNTEVSNTDRDTLISLNTHGQTRIPNYGSQPVGTINCRPLFVSFGLKNKDTFVLGSSATSTMANMKVQVSDPSGPNTNGYTLYSNSSCSGTPIYPVGSTALAAGTDISSPVVGSPFYKLYIKTDGNSTYGQRKLMFYYQGAVAGHLSFDLVDDNH</sequence>
<keyword evidence="3" id="KW-1185">Reference proteome</keyword>
<name>M4VBK0_9BACT</name>
<feature type="signal peptide" evidence="1">
    <location>
        <begin position="1"/>
        <end position="26"/>
    </location>
</feature>
<dbReference type="HOGENOM" id="CLU_427403_0_0_7"/>
<dbReference type="AlphaFoldDB" id="M4VBK0"/>
<proteinExistence type="predicted"/>
<dbReference type="EMBL" id="CP003537">
    <property type="protein sequence ID" value="AGH95401.1"/>
    <property type="molecule type" value="Genomic_DNA"/>
</dbReference>
<accession>M4VBK0</accession>
<evidence type="ECO:0008006" key="4">
    <source>
        <dbReference type="Google" id="ProtNLM"/>
    </source>
</evidence>
<feature type="chain" id="PRO_5004060104" description="Lipoprotein" evidence="1">
    <location>
        <begin position="27"/>
        <end position="640"/>
    </location>
</feature>
<evidence type="ECO:0000313" key="3">
    <source>
        <dbReference type="Proteomes" id="UP000012040"/>
    </source>
</evidence>
<protein>
    <recommendedName>
        <fullName evidence="4">Lipoprotein</fullName>
    </recommendedName>
</protein>
<organism evidence="2 3">
    <name type="scientific">Pseudobdellovibrio exovorus JSS</name>
    <dbReference type="NCBI Taxonomy" id="1184267"/>
    <lineage>
        <taxon>Bacteria</taxon>
        <taxon>Pseudomonadati</taxon>
        <taxon>Bdellovibrionota</taxon>
        <taxon>Bdellovibrionia</taxon>
        <taxon>Bdellovibrionales</taxon>
        <taxon>Pseudobdellovibrionaceae</taxon>
        <taxon>Pseudobdellovibrio</taxon>
    </lineage>
</organism>
<keyword evidence="1" id="KW-0732">Signal</keyword>
<dbReference type="STRING" id="1184267.A11Q_1185"/>
<dbReference type="eggNOG" id="COG5184">
    <property type="taxonomic scope" value="Bacteria"/>
</dbReference>
<dbReference type="RefSeq" id="WP_015469891.1">
    <property type="nucleotide sequence ID" value="NC_020813.1"/>
</dbReference>
<evidence type="ECO:0000256" key="1">
    <source>
        <dbReference type="SAM" id="SignalP"/>
    </source>
</evidence>
<dbReference type="Proteomes" id="UP000012040">
    <property type="component" value="Chromosome"/>
</dbReference>
<dbReference type="PATRIC" id="fig|1184267.3.peg.1199"/>